<proteinExistence type="predicted"/>
<gene>
    <name evidence="1" type="ORF">UFOVP121_84</name>
    <name evidence="2" type="ORF">UFOVP277_3</name>
</gene>
<organism evidence="2">
    <name type="scientific">uncultured Caudovirales phage</name>
    <dbReference type="NCBI Taxonomy" id="2100421"/>
    <lineage>
        <taxon>Viruses</taxon>
        <taxon>Duplodnaviria</taxon>
        <taxon>Heunggongvirae</taxon>
        <taxon>Uroviricota</taxon>
        <taxon>Caudoviricetes</taxon>
        <taxon>Peduoviridae</taxon>
        <taxon>Maltschvirus</taxon>
        <taxon>Maltschvirus maltsch</taxon>
    </lineage>
</organism>
<dbReference type="EMBL" id="LR796243">
    <property type="protein sequence ID" value="CAB4131354.1"/>
    <property type="molecule type" value="Genomic_DNA"/>
</dbReference>
<reference evidence="2" key="1">
    <citation type="submission" date="2020-04" db="EMBL/GenBank/DDBJ databases">
        <authorList>
            <person name="Chiriac C."/>
            <person name="Salcher M."/>
            <person name="Ghai R."/>
            <person name="Kavagutti S V."/>
        </authorList>
    </citation>
    <scope>NUCLEOTIDE SEQUENCE</scope>
</reference>
<sequence length="83" mass="9081">MKEEWLFPGAMVPVDVETTTALVVEIKRLIDVVGGMALVQPAQRKPLTDDEINDIAMQSGAYDEQLLAFARAIEAAHGIKENT</sequence>
<accession>A0A6J5LKJ2</accession>
<protein>
    <submittedName>
        <fullName evidence="2">Uncharacterized protein</fullName>
    </submittedName>
</protein>
<evidence type="ECO:0000313" key="2">
    <source>
        <dbReference type="EMBL" id="CAB4134715.1"/>
    </source>
</evidence>
<evidence type="ECO:0000313" key="1">
    <source>
        <dbReference type="EMBL" id="CAB4131354.1"/>
    </source>
</evidence>
<name>A0A6J5LKJ2_9CAUD</name>
<dbReference type="EMBL" id="LR796293">
    <property type="protein sequence ID" value="CAB4134715.1"/>
    <property type="molecule type" value="Genomic_DNA"/>
</dbReference>